<dbReference type="Pfam" id="PF15496">
    <property type="entry name" value="DUF4646"/>
    <property type="match status" value="1"/>
</dbReference>
<evidence type="ECO:0008006" key="5">
    <source>
        <dbReference type="Google" id="ProtNLM"/>
    </source>
</evidence>
<dbReference type="EMBL" id="QKYT01000429">
    <property type="protein sequence ID" value="RIA85395.1"/>
    <property type="molecule type" value="Genomic_DNA"/>
</dbReference>
<dbReference type="CDD" id="cd14279">
    <property type="entry name" value="CUE"/>
    <property type="match status" value="1"/>
</dbReference>
<sequence length="414" mass="47855">MSHKSKCGTSCHEDKNRYRIEKREEKQRQRQEKKEEKNRHRQEKKERKQRHREEKRRHRDEFFSHLFNISTSSSTTNVVVGHPSNLNANVRYNNFNEIPLERIEHDVATLRTIFPDCDPEFIRNCLANESGDDRVRKIAEKLLTTTYPKVAPVSPLTPPTAPPLIIRNSLESPFDDEAPPTYEESLGGQSLQPPPLPSRHQRASSWNGTSIQSSQTPQFSQLKQISRSTSNATSEVSEAIGTAVKNLLSSFKPSTVERACHKTSYIWSRPVPSYFRPKSLSRQFKVIPKDKYSIQKGFHQNNYPSKELRSHDISEEDWQFFISGLNSIIGVNSIPGASNNFVDGFSVSLKWVSWMNVSMDERLMETNVKALNEYVNKWNEFFFIPRQIMIQFIDDGTKSTNPFKNQQHLLVKSI</sequence>
<accession>A0A397SMU1</accession>
<evidence type="ECO:0000256" key="1">
    <source>
        <dbReference type="SAM" id="MobiDB-lite"/>
    </source>
</evidence>
<feature type="compositionally biased region" description="Basic residues" evidence="1">
    <location>
        <begin position="47"/>
        <end position="58"/>
    </location>
</feature>
<reference evidence="3 4" key="1">
    <citation type="submission" date="2018-06" db="EMBL/GenBank/DDBJ databases">
        <title>Comparative genomics reveals the genomic features of Rhizophagus irregularis, R. cerebriforme, R. diaphanum and Gigaspora rosea, and their symbiotic lifestyle signature.</title>
        <authorList>
            <person name="Morin E."/>
            <person name="San Clemente H."/>
            <person name="Chen E.C.H."/>
            <person name="De La Providencia I."/>
            <person name="Hainaut M."/>
            <person name="Kuo A."/>
            <person name="Kohler A."/>
            <person name="Murat C."/>
            <person name="Tang N."/>
            <person name="Roy S."/>
            <person name="Loubradou J."/>
            <person name="Henrissat B."/>
            <person name="Grigoriev I.V."/>
            <person name="Corradi N."/>
            <person name="Roux C."/>
            <person name="Martin F.M."/>
        </authorList>
    </citation>
    <scope>NUCLEOTIDE SEQUENCE [LARGE SCALE GENOMIC DNA]</scope>
    <source>
        <strain evidence="3 4">DAOM 227022</strain>
    </source>
</reference>
<gene>
    <name evidence="3" type="ORF">C1645_372348</name>
    <name evidence="2" type="ORF">C1645_795140</name>
</gene>
<evidence type="ECO:0000313" key="2">
    <source>
        <dbReference type="EMBL" id="RIA78923.1"/>
    </source>
</evidence>
<organism evidence="3 4">
    <name type="scientific">Glomus cerebriforme</name>
    <dbReference type="NCBI Taxonomy" id="658196"/>
    <lineage>
        <taxon>Eukaryota</taxon>
        <taxon>Fungi</taxon>
        <taxon>Fungi incertae sedis</taxon>
        <taxon>Mucoromycota</taxon>
        <taxon>Glomeromycotina</taxon>
        <taxon>Glomeromycetes</taxon>
        <taxon>Glomerales</taxon>
        <taxon>Glomeraceae</taxon>
        <taxon>Glomus</taxon>
    </lineage>
</organism>
<feature type="region of interest" description="Disordered" evidence="1">
    <location>
        <begin position="151"/>
        <end position="226"/>
    </location>
</feature>
<dbReference type="OrthoDB" id="2400530at2759"/>
<proteinExistence type="predicted"/>
<evidence type="ECO:0000313" key="4">
    <source>
        <dbReference type="Proteomes" id="UP000265703"/>
    </source>
</evidence>
<protein>
    <recommendedName>
        <fullName evidence="5">CUE domain-containing protein</fullName>
    </recommendedName>
</protein>
<feature type="compositionally biased region" description="Polar residues" evidence="1">
    <location>
        <begin position="203"/>
        <end position="226"/>
    </location>
</feature>
<dbReference type="EMBL" id="QKYT01001819">
    <property type="protein sequence ID" value="RIA78923.1"/>
    <property type="molecule type" value="Genomic_DNA"/>
</dbReference>
<dbReference type="AlphaFoldDB" id="A0A397SMU1"/>
<feature type="region of interest" description="Disordered" evidence="1">
    <location>
        <begin position="1"/>
        <end position="59"/>
    </location>
</feature>
<evidence type="ECO:0000313" key="3">
    <source>
        <dbReference type="EMBL" id="RIA85395.1"/>
    </source>
</evidence>
<feature type="compositionally biased region" description="Basic and acidic residues" evidence="1">
    <location>
        <begin position="11"/>
        <end position="46"/>
    </location>
</feature>
<keyword evidence="4" id="KW-1185">Reference proteome</keyword>
<comment type="caution">
    <text evidence="3">The sequence shown here is derived from an EMBL/GenBank/DDBJ whole genome shotgun (WGS) entry which is preliminary data.</text>
</comment>
<name>A0A397SMU1_9GLOM</name>
<dbReference type="InterPro" id="IPR028018">
    <property type="entry name" value="DUF4646"/>
</dbReference>
<dbReference type="Proteomes" id="UP000265703">
    <property type="component" value="Unassembled WGS sequence"/>
</dbReference>